<reference evidence="2 3" key="1">
    <citation type="journal article" date="2019" name="ISME J.">
        <title>Deianiraea, an extracellular bacterium associated with the ciliate Paramecium, suggests an alternative scenario for the evolution of Rickettsiales.</title>
        <authorList>
            <person name="Castelli M."/>
            <person name="Sabaneyeva E."/>
            <person name="Lanzoni O."/>
            <person name="Lebedeva N."/>
            <person name="Floriano A.M."/>
            <person name="Gaiarsa S."/>
            <person name="Benken K."/>
            <person name="Modeo L."/>
            <person name="Bandi C."/>
            <person name="Potekhin A."/>
            <person name="Sassera D."/>
            <person name="Petroni G."/>
        </authorList>
    </citation>
    <scope>NUCLEOTIDE SEQUENCE [LARGE SCALE GENOMIC DNA]</scope>
    <source>
        <strain evidence="2">CyL4-1</strain>
    </source>
</reference>
<organism evidence="2 3">
    <name type="scientific">Candidatus Deianiraea vastatrix</name>
    <dbReference type="NCBI Taxonomy" id="2163644"/>
    <lineage>
        <taxon>Bacteria</taxon>
        <taxon>Pseudomonadati</taxon>
        <taxon>Pseudomonadota</taxon>
        <taxon>Alphaproteobacteria</taxon>
        <taxon>Rickettsiales</taxon>
        <taxon>Candidatus Deianiraeaceae</taxon>
        <taxon>Candidatus Deianiraea</taxon>
    </lineage>
</organism>
<sequence length="66" mass="7264">MRFIVSLLLLCSCVAPAGGYYGSAGGMMSTGGCIANPYMFNLDPQAWQTWERANYYVSCTRYSVGY</sequence>
<proteinExistence type="predicted"/>
<dbReference type="RefSeq" id="WP_146820248.1">
    <property type="nucleotide sequence ID" value="NZ_CP029077.1"/>
</dbReference>
<accession>A0A5B8XF20</accession>
<feature type="chain" id="PRO_5023032384" evidence="1">
    <location>
        <begin position="18"/>
        <end position="66"/>
    </location>
</feature>
<keyword evidence="3" id="KW-1185">Reference proteome</keyword>
<feature type="signal peptide" evidence="1">
    <location>
        <begin position="1"/>
        <end position="17"/>
    </location>
</feature>
<protein>
    <submittedName>
        <fullName evidence="2">Uncharacterized protein</fullName>
    </submittedName>
</protein>
<dbReference type="PROSITE" id="PS51257">
    <property type="entry name" value="PROKAR_LIPOPROTEIN"/>
    <property type="match status" value="1"/>
</dbReference>
<gene>
    <name evidence="2" type="ORF">Deia_00129</name>
</gene>
<name>A0A5B8XF20_9RICK</name>
<dbReference type="AlphaFoldDB" id="A0A5B8XF20"/>
<evidence type="ECO:0000256" key="1">
    <source>
        <dbReference type="SAM" id="SignalP"/>
    </source>
</evidence>
<dbReference type="Proteomes" id="UP000321934">
    <property type="component" value="Chromosome"/>
</dbReference>
<keyword evidence="1" id="KW-0732">Signal</keyword>
<evidence type="ECO:0000313" key="2">
    <source>
        <dbReference type="EMBL" id="QED22941.1"/>
    </source>
</evidence>
<evidence type="ECO:0000313" key="3">
    <source>
        <dbReference type="Proteomes" id="UP000321934"/>
    </source>
</evidence>
<dbReference type="EMBL" id="CP029077">
    <property type="protein sequence ID" value="QED22941.1"/>
    <property type="molecule type" value="Genomic_DNA"/>
</dbReference>